<feature type="domain" description="DUF5658" evidence="3">
    <location>
        <begin position="78"/>
        <end position="166"/>
    </location>
</feature>
<evidence type="ECO:0000256" key="2">
    <source>
        <dbReference type="SAM" id="Phobius"/>
    </source>
</evidence>
<protein>
    <recommendedName>
        <fullName evidence="3">DUF5658 domain-containing protein</fullName>
    </recommendedName>
</protein>
<proteinExistence type="predicted"/>
<sequence length="170" mass="19487">NGEPMPQTKKNQGSALSKSDKYYTSTTRGRHDRREIGWRTVLFGFARSRRHSKRRDSEVEPMFSDWHHPWIFFLATSIMLMSSLDAFLTLELIQRGAYEANPIIAAVMRYGTGSFTAFKMAVTGIGILILVFLGRVVVFKSVRTSLILTVFFCIYSILICYEFVSLINRL</sequence>
<evidence type="ECO:0000256" key="1">
    <source>
        <dbReference type="SAM" id="MobiDB-lite"/>
    </source>
</evidence>
<keyword evidence="2" id="KW-0472">Membrane</keyword>
<reference evidence="4" key="1">
    <citation type="submission" date="2018-05" db="EMBL/GenBank/DDBJ databases">
        <authorList>
            <person name="Lanie J.A."/>
            <person name="Ng W.-L."/>
            <person name="Kazmierczak K.M."/>
            <person name="Andrzejewski T.M."/>
            <person name="Davidsen T.M."/>
            <person name="Wayne K.J."/>
            <person name="Tettelin H."/>
            <person name="Glass J.I."/>
            <person name="Rusch D."/>
            <person name="Podicherti R."/>
            <person name="Tsui H.-C.T."/>
            <person name="Winkler M.E."/>
        </authorList>
    </citation>
    <scope>NUCLEOTIDE SEQUENCE</scope>
</reference>
<feature type="transmembrane region" description="Helical" evidence="2">
    <location>
        <begin position="70"/>
        <end position="93"/>
    </location>
</feature>
<feature type="compositionally biased region" description="Polar residues" evidence="1">
    <location>
        <begin position="8"/>
        <end position="27"/>
    </location>
</feature>
<keyword evidence="2" id="KW-1133">Transmembrane helix</keyword>
<dbReference type="AlphaFoldDB" id="A0A382YLZ1"/>
<organism evidence="4">
    <name type="scientific">marine metagenome</name>
    <dbReference type="NCBI Taxonomy" id="408172"/>
    <lineage>
        <taxon>unclassified sequences</taxon>
        <taxon>metagenomes</taxon>
        <taxon>ecological metagenomes</taxon>
    </lineage>
</organism>
<dbReference type="EMBL" id="UINC01176908">
    <property type="protein sequence ID" value="SVD84263.1"/>
    <property type="molecule type" value="Genomic_DNA"/>
</dbReference>
<name>A0A382YLZ1_9ZZZZ</name>
<feature type="region of interest" description="Disordered" evidence="1">
    <location>
        <begin position="1"/>
        <end position="28"/>
    </location>
</feature>
<gene>
    <name evidence="4" type="ORF">METZ01_LOCUS437117</name>
</gene>
<evidence type="ECO:0000313" key="4">
    <source>
        <dbReference type="EMBL" id="SVD84263.1"/>
    </source>
</evidence>
<feature type="transmembrane region" description="Helical" evidence="2">
    <location>
        <begin position="114"/>
        <end position="134"/>
    </location>
</feature>
<keyword evidence="2" id="KW-0812">Transmembrane</keyword>
<feature type="transmembrane region" description="Helical" evidence="2">
    <location>
        <begin position="146"/>
        <end position="167"/>
    </location>
</feature>
<evidence type="ECO:0000259" key="3">
    <source>
        <dbReference type="Pfam" id="PF18902"/>
    </source>
</evidence>
<feature type="non-terminal residue" evidence="4">
    <location>
        <position position="1"/>
    </location>
</feature>
<dbReference type="Pfam" id="PF18902">
    <property type="entry name" value="DUF5658"/>
    <property type="match status" value="1"/>
</dbReference>
<dbReference type="InterPro" id="IPR043717">
    <property type="entry name" value="DUF5658"/>
</dbReference>
<accession>A0A382YLZ1</accession>